<accession>A0ABP8LT25</accession>
<proteinExistence type="predicted"/>
<keyword evidence="2" id="KW-1185">Reference proteome</keyword>
<dbReference type="Proteomes" id="UP001500552">
    <property type="component" value="Unassembled WGS sequence"/>
</dbReference>
<sequence>MDNNNLRAFSSFVELHAYTSWYHGAMIDIGQYKSITDAFDINPVGLFMYTHIPYITHDERAIKLIDSSLLRYLTTEDGEGHIHSYVHHQLYCRIMQQEEFDDFPTQLVLRSTIERIILGGEPASIWVKAEELHPFEAAERLN</sequence>
<organism evidence="1 2">
    <name type="scientific">Pontibacter saemangeumensis</name>
    <dbReference type="NCBI Taxonomy" id="1084525"/>
    <lineage>
        <taxon>Bacteria</taxon>
        <taxon>Pseudomonadati</taxon>
        <taxon>Bacteroidota</taxon>
        <taxon>Cytophagia</taxon>
        <taxon>Cytophagales</taxon>
        <taxon>Hymenobacteraceae</taxon>
        <taxon>Pontibacter</taxon>
    </lineage>
</organism>
<name>A0ABP8LT25_9BACT</name>
<dbReference type="RefSeq" id="WP_345159888.1">
    <property type="nucleotide sequence ID" value="NZ_BAABHC010000015.1"/>
</dbReference>
<reference evidence="2" key="1">
    <citation type="journal article" date="2019" name="Int. J. Syst. Evol. Microbiol.">
        <title>The Global Catalogue of Microorganisms (GCM) 10K type strain sequencing project: providing services to taxonomists for standard genome sequencing and annotation.</title>
        <authorList>
            <consortium name="The Broad Institute Genomics Platform"/>
            <consortium name="The Broad Institute Genome Sequencing Center for Infectious Disease"/>
            <person name="Wu L."/>
            <person name="Ma J."/>
        </authorList>
    </citation>
    <scope>NUCLEOTIDE SEQUENCE [LARGE SCALE GENOMIC DNA]</scope>
    <source>
        <strain evidence="2">JCM 17926</strain>
    </source>
</reference>
<protein>
    <submittedName>
        <fullName evidence="1">Uncharacterized protein</fullName>
    </submittedName>
</protein>
<evidence type="ECO:0000313" key="2">
    <source>
        <dbReference type="Proteomes" id="UP001500552"/>
    </source>
</evidence>
<comment type="caution">
    <text evidence="1">The sequence shown here is derived from an EMBL/GenBank/DDBJ whole genome shotgun (WGS) entry which is preliminary data.</text>
</comment>
<gene>
    <name evidence="1" type="ORF">GCM10023188_27590</name>
</gene>
<evidence type="ECO:0000313" key="1">
    <source>
        <dbReference type="EMBL" id="GAA4435521.1"/>
    </source>
</evidence>
<dbReference type="EMBL" id="BAABHC010000015">
    <property type="protein sequence ID" value="GAA4435521.1"/>
    <property type="molecule type" value="Genomic_DNA"/>
</dbReference>